<evidence type="ECO:0008006" key="2">
    <source>
        <dbReference type="Google" id="ProtNLM"/>
    </source>
</evidence>
<sequence length="349" mass="38892">MRSGRLHRYDATPDDPGHTALLEQEFAQYQGSQYCLACASCGYAIYVALIAAGVNPGDKVLSNAFTLAPVPGAINNAGAIPVLVETSTDLTIDLYDLEAKATDANFLLLSHMRGHMVDMDGIMDICERFDLTLIEDCAHTMGAFWGDKRSGSHGIVACFSTQTYKHLNSGEGGLLVTDDPQVIAQAIILSGSYMLYERHLAAPDADVFTEIKLQTPNYSGRMDNMRAASLRPQLENLDGNCQRWNERYDEVDRILRTIPQVKMPGRSQQEKFVGSSIQFLLPEFQKDKIDELVRTCAERGVQLKYFGDAEPAGYTSRYDSWQYIKEAQQLPQTLAVLEKLLDMRIPLTF</sequence>
<dbReference type="InterPro" id="IPR015424">
    <property type="entry name" value="PyrdxlP-dep_Trfase"/>
</dbReference>
<dbReference type="Gene3D" id="3.40.640.10">
    <property type="entry name" value="Type I PLP-dependent aspartate aminotransferase-like (Major domain)"/>
    <property type="match status" value="1"/>
</dbReference>
<dbReference type="GO" id="GO:0008483">
    <property type="term" value="F:transaminase activity"/>
    <property type="evidence" value="ECO:0007669"/>
    <property type="project" value="TreeGrafter"/>
</dbReference>
<protein>
    <recommendedName>
        <fullName evidence="2">Aminotransferase class I/classII domain-containing protein</fullName>
    </recommendedName>
</protein>
<dbReference type="InterPro" id="IPR015422">
    <property type="entry name" value="PyrdxlP-dep_Trfase_small"/>
</dbReference>
<reference evidence="1" key="1">
    <citation type="submission" date="2018-05" db="EMBL/GenBank/DDBJ databases">
        <authorList>
            <person name="Lanie J.A."/>
            <person name="Ng W.-L."/>
            <person name="Kazmierczak K.M."/>
            <person name="Andrzejewski T.M."/>
            <person name="Davidsen T.M."/>
            <person name="Wayne K.J."/>
            <person name="Tettelin H."/>
            <person name="Glass J.I."/>
            <person name="Rusch D."/>
            <person name="Podicherti R."/>
            <person name="Tsui H.-C.T."/>
            <person name="Winkler M.E."/>
        </authorList>
    </citation>
    <scope>NUCLEOTIDE SEQUENCE</scope>
</reference>
<feature type="non-terminal residue" evidence="1">
    <location>
        <position position="349"/>
    </location>
</feature>
<dbReference type="PANTHER" id="PTHR30244:SF34">
    <property type="entry name" value="DTDP-4-AMINO-4,6-DIDEOXYGALACTOSE TRANSAMINASE"/>
    <property type="match status" value="1"/>
</dbReference>
<name>A0A382IA37_9ZZZZ</name>
<dbReference type="AlphaFoldDB" id="A0A382IA37"/>
<dbReference type="SUPFAM" id="SSF53383">
    <property type="entry name" value="PLP-dependent transferases"/>
    <property type="match status" value="1"/>
</dbReference>
<proteinExistence type="predicted"/>
<dbReference type="GO" id="GO:0000271">
    <property type="term" value="P:polysaccharide biosynthetic process"/>
    <property type="evidence" value="ECO:0007669"/>
    <property type="project" value="TreeGrafter"/>
</dbReference>
<gene>
    <name evidence="1" type="ORF">METZ01_LOCUS249354</name>
</gene>
<evidence type="ECO:0000313" key="1">
    <source>
        <dbReference type="EMBL" id="SVB96500.1"/>
    </source>
</evidence>
<accession>A0A382IA37</accession>
<organism evidence="1">
    <name type="scientific">marine metagenome</name>
    <dbReference type="NCBI Taxonomy" id="408172"/>
    <lineage>
        <taxon>unclassified sequences</taxon>
        <taxon>metagenomes</taxon>
        <taxon>ecological metagenomes</taxon>
    </lineage>
</organism>
<dbReference type="EMBL" id="UINC01066127">
    <property type="protein sequence ID" value="SVB96500.1"/>
    <property type="molecule type" value="Genomic_DNA"/>
</dbReference>
<dbReference type="Pfam" id="PF01041">
    <property type="entry name" value="DegT_DnrJ_EryC1"/>
    <property type="match status" value="1"/>
</dbReference>
<dbReference type="InterPro" id="IPR015421">
    <property type="entry name" value="PyrdxlP-dep_Trfase_major"/>
</dbReference>
<dbReference type="PANTHER" id="PTHR30244">
    <property type="entry name" value="TRANSAMINASE"/>
    <property type="match status" value="1"/>
</dbReference>
<dbReference type="GO" id="GO:0030170">
    <property type="term" value="F:pyridoxal phosphate binding"/>
    <property type="evidence" value="ECO:0007669"/>
    <property type="project" value="TreeGrafter"/>
</dbReference>
<dbReference type="Gene3D" id="3.90.1150.10">
    <property type="entry name" value="Aspartate Aminotransferase, domain 1"/>
    <property type="match status" value="1"/>
</dbReference>
<dbReference type="InterPro" id="IPR000653">
    <property type="entry name" value="DegT/StrS_aminotransferase"/>
</dbReference>
<dbReference type="PIRSF" id="PIRSF000390">
    <property type="entry name" value="PLP_StrS"/>
    <property type="match status" value="1"/>
</dbReference>